<protein>
    <submittedName>
        <fullName evidence="1">Baseplate J/gp47 family protein</fullName>
    </submittedName>
</protein>
<comment type="caution">
    <text evidence="1">The sequence shown here is derived from an EMBL/GenBank/DDBJ whole genome shotgun (WGS) entry which is preliminary data.</text>
</comment>
<gene>
    <name evidence="1" type="ORF">KX928_02510</name>
</gene>
<proteinExistence type="predicted"/>
<dbReference type="EMBL" id="JAHXDN010000001">
    <property type="protein sequence ID" value="MBW4706650.1"/>
    <property type="molecule type" value="Genomic_DNA"/>
</dbReference>
<sequence length="1313" mass="143329">MHRKWDDILVTPGSLCSDRLPAALARPRKDLRPESLAEAICKAGQVLHVKAAERSRRKTHQSPWAQLFAAEPAFVYAELISFNVRRAAFEFERAIETDPAAASGLISRLSRQLKGWIERLPDHQPSQFSKQVQQLNAEADLQVRLEKLARTGPAGMMRVVQSITPVISRSRADALQQARALVTAYRSTHALLRNAVETLRPHAIVAFEQRIASGDMEPALGLLIAELCTALSVDGVINGVTDRFVRFYYQDIIGQHPALASPERVLLHLDSGRQSLFLPEGTRLSARKDDNTVQNFATEAPVHVSSSRLQSVATLSYETDPQISFNAELGGITGLQVTRWTPGIDPPLNQTAQKGAEPGLFSMGVPMAARMGLDIASPMLALAQGTRRITVSLVLQRAAGLAALPAPVDKTGPRYSEAAAPETELMVALQSDPALVQVFRPGKLEDGARAIAKQVERSAMERGQTPSLTGVYEYLATEIKNAAQLRLLLGRIITLCLIERIPFPTGPFRSILKNKIDTYETEMSALARTKVETPDAPGSMILEIFGSGEDDTVNLTPEDMFQKLLGDAFDISLSTADGPISASVTQILPSAKSGQAGVTIALALAPGMPAIAAQGSDGSPTLSLRNAANPRICPISFFERYTLKSVEFEVHVSGMRKLHAWSDDGPVVTDQTFFPFGARPQDGATFLVANPELARKPVTHVEVDLTWAELPDRLGGFAAHYANYAGKPDVPDPLLTVDYLSGDGWKPVNDDPLPLFDTLPVTGELTPARVFGGRIKGHSVRATGRLTPEMFGSRQNLRAGAVRLSLSGTAGGFHADQYPLALVEAMRPRLMSFKERKIPPAPFVPKIDDFAISYTARSTIEVNAPDAANPGETIVQFNPFGQVEVFPNRMLREIGLFPSRLGFGHLFIQLAGDRPTGPVPLLFDMAESGHLRLVPRPNPVKWYYLAAHGWMELPDTAISSDSTAGLMRSGLVMVDLPEDALNHSPEMPNGGVWIAAVATEAELHGFPVLSDLKTNGVWAQCTDGSYHDMMRDRVWTFAPAQPGIAAITEVPTPADVRPPEQRDAYVARVGERLRHRKRAITPWDIERLVLDAFPEVWMAKCLPGLQRISPDPAPGKATLVVVRQPPPEPSVQMFDVSTLQRIRDYIDANAPVFADLEVVNPTFDRLHVRAKLAFDPYRDDGAMAQRLQRDLRNYLSVWTASDTLGRFGWSLNLKMLNAHINDLEYVRGVTDFSVLHLAADDEGAHVLLDSAQDDWRGTIGSVIRGSRPWSLPLSAAEHALTVVEATQKEKPIQSGISRLSVGGTLIVGQRISS</sequence>
<keyword evidence="2" id="KW-1185">Reference proteome</keyword>
<name>A0A9X1JWY2_9RHOB</name>
<organism evidence="1 2">
    <name type="scientific">Roseobacter insulae</name>
    <dbReference type="NCBI Taxonomy" id="2859783"/>
    <lineage>
        <taxon>Bacteria</taxon>
        <taxon>Pseudomonadati</taxon>
        <taxon>Pseudomonadota</taxon>
        <taxon>Alphaproteobacteria</taxon>
        <taxon>Rhodobacterales</taxon>
        <taxon>Roseobacteraceae</taxon>
        <taxon>Roseobacter</taxon>
    </lineage>
</organism>
<evidence type="ECO:0000313" key="1">
    <source>
        <dbReference type="EMBL" id="MBW4706650.1"/>
    </source>
</evidence>
<evidence type="ECO:0000313" key="2">
    <source>
        <dbReference type="Proteomes" id="UP001138661"/>
    </source>
</evidence>
<reference evidence="1" key="1">
    <citation type="submission" date="2021-07" db="EMBL/GenBank/DDBJ databases">
        <title>Roseobacter insulae sp. nov., isolated from a tidal flat.</title>
        <authorList>
            <person name="Park S."/>
            <person name="Yoon J.-H."/>
        </authorList>
    </citation>
    <scope>NUCLEOTIDE SEQUENCE</scope>
    <source>
        <strain evidence="1">YSTF-M11</strain>
    </source>
</reference>
<accession>A0A9X1JWY2</accession>
<dbReference type="Proteomes" id="UP001138661">
    <property type="component" value="Unassembled WGS sequence"/>
</dbReference>
<dbReference type="RefSeq" id="WP_219498471.1">
    <property type="nucleotide sequence ID" value="NZ_JAHXDN010000001.1"/>
</dbReference>